<keyword evidence="2" id="KW-0949">S-adenosyl-L-methionine</keyword>
<evidence type="ECO:0000259" key="6">
    <source>
        <dbReference type="PROSITE" id="PS51918"/>
    </source>
</evidence>
<organism evidence="7 8">
    <name type="scientific">Sedimentisphaera cyanobacteriorum</name>
    <dbReference type="NCBI Taxonomy" id="1940790"/>
    <lineage>
        <taxon>Bacteria</taxon>
        <taxon>Pseudomonadati</taxon>
        <taxon>Planctomycetota</taxon>
        <taxon>Phycisphaerae</taxon>
        <taxon>Sedimentisphaerales</taxon>
        <taxon>Sedimentisphaeraceae</taxon>
        <taxon>Sedimentisphaera</taxon>
    </lineage>
</organism>
<dbReference type="STRING" id="1940790.L21SP3_00060"/>
<dbReference type="PROSITE" id="PS51918">
    <property type="entry name" value="RADICAL_SAM"/>
    <property type="match status" value="1"/>
</dbReference>
<feature type="domain" description="Radical SAM core" evidence="6">
    <location>
        <begin position="69"/>
        <end position="278"/>
    </location>
</feature>
<keyword evidence="3" id="KW-0479">Metal-binding</keyword>
<sequence length="397" mass="43457">MNIKTASVLAYYFFRCLGRLPAKHLLYLARKLGSENPRLCGGKLWINTFFPPIPSPAFERFMDSVLARSRTPYSAYFAVTARCPHSCPHCSYAGRQTGELSTARALDIISQIDSLGCPVIGFTGGEPLLREDLPELIEAGSKNASAVLFTTAQGLTPKLAEKLKSAGLSSVMVGIESASRAEHNRLRGSEDSFPQAAEGIKTAKQAGLYAAASTMAFREKIRSGEIEKIARMCESLGAMELRILEPIPTGGICGDDSIILSEEESREMADFQKRWNKRKSGLAVCSFSHLESDEMFGCGAGYHHLFIDSAGNVNPCDLTPLSFGNALERPLSDIWKDMEQFFPLPRRGCFMKEAAGKGILPAAGSELPADPETSRSICRSIPRNGRLPKVYENYLKR</sequence>
<dbReference type="InterPro" id="IPR058240">
    <property type="entry name" value="rSAM_sf"/>
</dbReference>
<dbReference type="Pfam" id="PF04055">
    <property type="entry name" value="Radical_SAM"/>
    <property type="match status" value="1"/>
</dbReference>
<dbReference type="InterPro" id="IPR013785">
    <property type="entry name" value="Aldolase_TIM"/>
</dbReference>
<gene>
    <name evidence="7" type="primary">moaA1</name>
    <name evidence="7" type="ORF">L21SP3_00060</name>
</gene>
<proteinExistence type="predicted"/>
<dbReference type="GO" id="GO:0003824">
    <property type="term" value="F:catalytic activity"/>
    <property type="evidence" value="ECO:0007669"/>
    <property type="project" value="InterPro"/>
</dbReference>
<keyword evidence="5" id="KW-0411">Iron-sulfur</keyword>
<dbReference type="SFLD" id="SFLDS00029">
    <property type="entry name" value="Radical_SAM"/>
    <property type="match status" value="1"/>
</dbReference>
<dbReference type="PANTHER" id="PTHR11228:SF7">
    <property type="entry name" value="PQQA PEPTIDE CYCLASE"/>
    <property type="match status" value="1"/>
</dbReference>
<accession>A0A1Q2HM02</accession>
<dbReference type="SUPFAM" id="SSF102114">
    <property type="entry name" value="Radical SAM enzymes"/>
    <property type="match status" value="1"/>
</dbReference>
<dbReference type="CDD" id="cd01335">
    <property type="entry name" value="Radical_SAM"/>
    <property type="match status" value="1"/>
</dbReference>
<dbReference type="KEGG" id="pbu:L21SP3_00060"/>
<dbReference type="GO" id="GO:0006783">
    <property type="term" value="P:heme biosynthetic process"/>
    <property type="evidence" value="ECO:0007669"/>
    <property type="project" value="TreeGrafter"/>
</dbReference>
<dbReference type="PANTHER" id="PTHR11228">
    <property type="entry name" value="RADICAL SAM DOMAIN PROTEIN"/>
    <property type="match status" value="1"/>
</dbReference>
<protein>
    <submittedName>
        <fullName evidence="7">Cyclic pyranopterin monophosphate synthase 1</fullName>
    </submittedName>
</protein>
<evidence type="ECO:0000313" key="8">
    <source>
        <dbReference type="Proteomes" id="UP000188273"/>
    </source>
</evidence>
<evidence type="ECO:0000256" key="4">
    <source>
        <dbReference type="ARBA" id="ARBA00023004"/>
    </source>
</evidence>
<dbReference type="AlphaFoldDB" id="A0A1Q2HM02"/>
<dbReference type="SFLD" id="SFLDG01067">
    <property type="entry name" value="SPASM/twitch_domain_containing"/>
    <property type="match status" value="1"/>
</dbReference>
<dbReference type="InterPro" id="IPR007197">
    <property type="entry name" value="rSAM"/>
</dbReference>
<dbReference type="OrthoDB" id="9763993at2"/>
<evidence type="ECO:0000256" key="2">
    <source>
        <dbReference type="ARBA" id="ARBA00022691"/>
    </source>
</evidence>
<keyword evidence="4" id="KW-0408">Iron</keyword>
<dbReference type="Pfam" id="PF13186">
    <property type="entry name" value="SPASM"/>
    <property type="match status" value="1"/>
</dbReference>
<dbReference type="InterPro" id="IPR023885">
    <property type="entry name" value="4Fe4S-binding_SPASM_dom"/>
</dbReference>
<evidence type="ECO:0000256" key="5">
    <source>
        <dbReference type="ARBA" id="ARBA00023014"/>
    </source>
</evidence>
<evidence type="ECO:0000256" key="3">
    <source>
        <dbReference type="ARBA" id="ARBA00022723"/>
    </source>
</evidence>
<dbReference type="SFLD" id="SFLDG01386">
    <property type="entry name" value="main_SPASM_domain-containing"/>
    <property type="match status" value="1"/>
</dbReference>
<dbReference type="EMBL" id="CP019633">
    <property type="protein sequence ID" value="AQQ08284.1"/>
    <property type="molecule type" value="Genomic_DNA"/>
</dbReference>
<dbReference type="InterPro" id="IPR050377">
    <property type="entry name" value="Radical_SAM_PqqE_MftC-like"/>
</dbReference>
<keyword evidence="8" id="KW-1185">Reference proteome</keyword>
<evidence type="ECO:0000313" key="7">
    <source>
        <dbReference type="EMBL" id="AQQ08284.1"/>
    </source>
</evidence>
<dbReference type="Gene3D" id="3.20.20.70">
    <property type="entry name" value="Aldolase class I"/>
    <property type="match status" value="1"/>
</dbReference>
<dbReference type="Proteomes" id="UP000188273">
    <property type="component" value="Chromosome"/>
</dbReference>
<dbReference type="RefSeq" id="WP_161488015.1">
    <property type="nucleotide sequence ID" value="NZ_CP019633.1"/>
</dbReference>
<name>A0A1Q2HM02_9BACT</name>
<dbReference type="GO" id="GO:0046872">
    <property type="term" value="F:metal ion binding"/>
    <property type="evidence" value="ECO:0007669"/>
    <property type="project" value="UniProtKB-KW"/>
</dbReference>
<reference evidence="8" key="1">
    <citation type="submission" date="2017-02" db="EMBL/GenBank/DDBJ databases">
        <title>Comparative genomics and description of representatives of a novel lineage of planctomycetes thriving in anoxic sediments.</title>
        <authorList>
            <person name="Spring S."/>
            <person name="Bunk B."/>
            <person name="Sproer C."/>
            <person name="Klenk H.-P."/>
        </authorList>
    </citation>
    <scope>NUCLEOTIDE SEQUENCE [LARGE SCALE GENOMIC DNA]</scope>
    <source>
        <strain evidence="8">L21-RPul-D3</strain>
    </source>
</reference>
<comment type="cofactor">
    <cofactor evidence="1">
        <name>[4Fe-4S] cluster</name>
        <dbReference type="ChEBI" id="CHEBI:49883"/>
    </cofactor>
</comment>
<dbReference type="GO" id="GO:0051536">
    <property type="term" value="F:iron-sulfur cluster binding"/>
    <property type="evidence" value="ECO:0007669"/>
    <property type="project" value="UniProtKB-KW"/>
</dbReference>
<evidence type="ECO:0000256" key="1">
    <source>
        <dbReference type="ARBA" id="ARBA00001966"/>
    </source>
</evidence>